<dbReference type="KEGG" id="uam:UABAM_05901"/>
<gene>
    <name evidence="1" type="ORF">UABAM_05901</name>
</gene>
<dbReference type="Pfam" id="PF03567">
    <property type="entry name" value="Sulfotransfer_2"/>
    <property type="match status" value="1"/>
</dbReference>
<reference evidence="1 2" key="1">
    <citation type="submission" date="2019-08" db="EMBL/GenBank/DDBJ databases">
        <title>Complete genome sequence of Candidatus Uab amorphum.</title>
        <authorList>
            <person name="Shiratori T."/>
            <person name="Suzuki S."/>
            <person name="Kakizawa Y."/>
            <person name="Ishida K."/>
        </authorList>
    </citation>
    <scope>NUCLEOTIDE SEQUENCE [LARGE SCALE GENOMIC DNA]</scope>
    <source>
        <strain evidence="1 2">SRT547</strain>
    </source>
</reference>
<sequence>MNQSQNKNAQSTSLTRIARCTQKNCGCLKNSFVWISHERKIIWFEVPKVASRSMKSAWGILGPGREKNSGFVNLHKMPLEVASEYSNYFKFALIRNPWDKMVSNWFMFCKSNIPRRMQQIEDLFGMPPGNIDFPTFLQHAIVHRNHHWEQCVNFLPIDNQNKLLLDLIGQLDDIETCISTMKHKFGIELQLPRENTTNHSHYSNYYDTESIDIVRTMFPRDIAVFNFTFQFHR</sequence>
<dbReference type="RefSeq" id="WP_151971506.1">
    <property type="nucleotide sequence ID" value="NZ_AP019860.1"/>
</dbReference>
<dbReference type="AlphaFoldDB" id="A0A5S9F7A1"/>
<keyword evidence="2" id="KW-1185">Reference proteome</keyword>
<accession>A0A5S9F7A1</accession>
<evidence type="ECO:0008006" key="3">
    <source>
        <dbReference type="Google" id="ProtNLM"/>
    </source>
</evidence>
<name>A0A5S9F7A1_UABAM</name>
<organism evidence="1 2">
    <name type="scientific">Uabimicrobium amorphum</name>
    <dbReference type="NCBI Taxonomy" id="2596890"/>
    <lineage>
        <taxon>Bacteria</taxon>
        <taxon>Pseudomonadati</taxon>
        <taxon>Planctomycetota</taxon>
        <taxon>Candidatus Uabimicrobiia</taxon>
        <taxon>Candidatus Uabimicrobiales</taxon>
        <taxon>Candidatus Uabimicrobiaceae</taxon>
        <taxon>Candidatus Uabimicrobium</taxon>
    </lineage>
</organism>
<protein>
    <recommendedName>
        <fullName evidence="3">Sulfotransferase family protein</fullName>
    </recommendedName>
</protein>
<proteinExistence type="predicted"/>
<dbReference type="InterPro" id="IPR005331">
    <property type="entry name" value="Sulfotransferase"/>
</dbReference>
<evidence type="ECO:0000313" key="1">
    <source>
        <dbReference type="EMBL" id="BBM87489.1"/>
    </source>
</evidence>
<dbReference type="OrthoDB" id="288532at2"/>
<dbReference type="GO" id="GO:0008146">
    <property type="term" value="F:sulfotransferase activity"/>
    <property type="evidence" value="ECO:0007669"/>
    <property type="project" value="InterPro"/>
</dbReference>
<dbReference type="EMBL" id="AP019860">
    <property type="protein sequence ID" value="BBM87489.1"/>
    <property type="molecule type" value="Genomic_DNA"/>
</dbReference>
<dbReference type="Proteomes" id="UP000326354">
    <property type="component" value="Chromosome"/>
</dbReference>
<evidence type="ECO:0000313" key="2">
    <source>
        <dbReference type="Proteomes" id="UP000326354"/>
    </source>
</evidence>
<dbReference type="GO" id="GO:0016020">
    <property type="term" value="C:membrane"/>
    <property type="evidence" value="ECO:0007669"/>
    <property type="project" value="InterPro"/>
</dbReference>